<reference evidence="1 2" key="1">
    <citation type="submission" date="2024-01" db="EMBL/GenBank/DDBJ databases">
        <title>Genome insights into Plantactinospora veratri sp. nov.</title>
        <authorList>
            <person name="Wang L."/>
        </authorList>
    </citation>
    <scope>NUCLEOTIDE SEQUENCE [LARGE SCALE GENOMIC DNA]</scope>
    <source>
        <strain evidence="1 2">NEAU-FHS4</strain>
    </source>
</reference>
<evidence type="ECO:0008006" key="3">
    <source>
        <dbReference type="Google" id="ProtNLM"/>
    </source>
</evidence>
<dbReference type="Proteomes" id="UP001339911">
    <property type="component" value="Unassembled WGS sequence"/>
</dbReference>
<comment type="caution">
    <text evidence="1">The sequence shown here is derived from an EMBL/GenBank/DDBJ whole genome shotgun (WGS) entry which is preliminary data.</text>
</comment>
<keyword evidence="2" id="KW-1185">Reference proteome</keyword>
<accession>A0ABU7SIC8</accession>
<protein>
    <recommendedName>
        <fullName evidence="3">PE domain-containing protein</fullName>
    </recommendedName>
</protein>
<dbReference type="RefSeq" id="WP_331209942.1">
    <property type="nucleotide sequence ID" value="NZ_JAZGQL010000017.1"/>
</dbReference>
<evidence type="ECO:0000313" key="2">
    <source>
        <dbReference type="Proteomes" id="UP001339911"/>
    </source>
</evidence>
<dbReference type="EMBL" id="JAZGQL010000017">
    <property type="protein sequence ID" value="MEE6309695.1"/>
    <property type="molecule type" value="Genomic_DNA"/>
</dbReference>
<gene>
    <name evidence="1" type="ORF">V1634_22945</name>
</gene>
<evidence type="ECO:0000313" key="1">
    <source>
        <dbReference type="EMBL" id="MEE6309695.1"/>
    </source>
</evidence>
<organism evidence="1 2">
    <name type="scientific">Plantactinospora veratri</name>
    <dbReference type="NCBI Taxonomy" id="1436122"/>
    <lineage>
        <taxon>Bacteria</taxon>
        <taxon>Bacillati</taxon>
        <taxon>Actinomycetota</taxon>
        <taxon>Actinomycetes</taxon>
        <taxon>Micromonosporales</taxon>
        <taxon>Micromonosporaceae</taxon>
        <taxon>Plantactinospora</taxon>
    </lineage>
</organism>
<name>A0ABU7SIC8_9ACTN</name>
<sequence>MSDISTDPDHLRSIASRLAELAGRVDVLSRGLSDGGAVPDPSQFPELPVGQRAATVWNDGNSAFVDGLSLVGQNLSRFSDNILAAAAGYEQADLRGADRMPRNLPGETHD</sequence>
<proteinExistence type="predicted"/>